<dbReference type="InterPro" id="IPR006694">
    <property type="entry name" value="Fatty_acid_hydroxylase"/>
</dbReference>
<organism evidence="7 8">
    <name type="scientific">Vibrio tapetis subsp. tapetis</name>
    <dbReference type="NCBI Taxonomy" id="1671868"/>
    <lineage>
        <taxon>Bacteria</taxon>
        <taxon>Pseudomonadati</taxon>
        <taxon>Pseudomonadota</taxon>
        <taxon>Gammaproteobacteria</taxon>
        <taxon>Vibrionales</taxon>
        <taxon>Vibrionaceae</taxon>
        <taxon>Vibrio</taxon>
    </lineage>
</organism>
<feature type="transmembrane region" description="Helical" evidence="5">
    <location>
        <begin position="84"/>
        <end position="106"/>
    </location>
</feature>
<comment type="subcellular location">
    <subcellularLocation>
        <location evidence="1">Membrane</location>
    </subcellularLocation>
</comment>
<dbReference type="GO" id="GO:0005506">
    <property type="term" value="F:iron ion binding"/>
    <property type="evidence" value="ECO:0007669"/>
    <property type="project" value="InterPro"/>
</dbReference>
<keyword evidence="2 5" id="KW-0812">Transmembrane</keyword>
<name>A0A2N8Z9U3_9VIBR</name>
<dbReference type="GO" id="GO:0016491">
    <property type="term" value="F:oxidoreductase activity"/>
    <property type="evidence" value="ECO:0007669"/>
    <property type="project" value="InterPro"/>
</dbReference>
<feature type="transmembrane region" description="Helical" evidence="5">
    <location>
        <begin position="179"/>
        <end position="203"/>
    </location>
</feature>
<sequence>MSIFPILFDKACVIDEFAYDNRLTVKNGAIVAQQGVNAMDNQTSIRLAFFLSVLVLCALWEFVAPRKVLTQSKWVRWSNNLGLVGLNSLILAIVMPLMAMDVAFLAQQHGFGLFNLTSLPLIFNVVLSVILLDALIYFQHRLFHTTPCLWRLHRMHHADQDIDVTTGARFHPIEILLSMVIKMAAVLALGVSPIAVVIFEVVLNASAMFNHSNAKLNLKADKWLRRLIVTPDMHRVHHSVIIKETNANYGFFLSIWDRIFGSYCAQPALGHKDVVIGLPYFRKPQEQKIGHMLLQPFKAFRPNDG</sequence>
<dbReference type="EMBL" id="LT960611">
    <property type="protein sequence ID" value="SON48678.1"/>
    <property type="molecule type" value="Genomic_DNA"/>
</dbReference>
<evidence type="ECO:0000256" key="1">
    <source>
        <dbReference type="ARBA" id="ARBA00004370"/>
    </source>
</evidence>
<proteinExistence type="predicted"/>
<dbReference type="AlphaFoldDB" id="A0A2N8Z9U3"/>
<evidence type="ECO:0000313" key="7">
    <source>
        <dbReference type="EMBL" id="SON48678.1"/>
    </source>
</evidence>
<evidence type="ECO:0000256" key="5">
    <source>
        <dbReference type="SAM" id="Phobius"/>
    </source>
</evidence>
<dbReference type="GO" id="GO:0016020">
    <property type="term" value="C:membrane"/>
    <property type="evidence" value="ECO:0007669"/>
    <property type="project" value="UniProtKB-SubCell"/>
</dbReference>
<keyword evidence="3 5" id="KW-1133">Transmembrane helix</keyword>
<evidence type="ECO:0000259" key="6">
    <source>
        <dbReference type="Pfam" id="PF04116"/>
    </source>
</evidence>
<evidence type="ECO:0000256" key="4">
    <source>
        <dbReference type="ARBA" id="ARBA00023136"/>
    </source>
</evidence>
<accession>A0A2N8Z9U3</accession>
<dbReference type="Pfam" id="PF04116">
    <property type="entry name" value="FA_hydroxylase"/>
    <property type="match status" value="1"/>
</dbReference>
<dbReference type="GO" id="GO:0008610">
    <property type="term" value="P:lipid biosynthetic process"/>
    <property type="evidence" value="ECO:0007669"/>
    <property type="project" value="InterPro"/>
</dbReference>
<protein>
    <submittedName>
        <fullName evidence="7">Putative Sterol desaturase</fullName>
    </submittedName>
</protein>
<dbReference type="KEGG" id="vta:A0699"/>
<reference evidence="7 8" key="1">
    <citation type="submission" date="2017-10" db="EMBL/GenBank/DDBJ databases">
        <authorList>
            <person name="Banno H."/>
            <person name="Chua N.-H."/>
        </authorList>
    </citation>
    <scope>NUCLEOTIDE SEQUENCE [LARGE SCALE GENOMIC DNA]</scope>
    <source>
        <strain evidence="7">Vibrio tapetis CECT4600</strain>
    </source>
</reference>
<evidence type="ECO:0000256" key="2">
    <source>
        <dbReference type="ARBA" id="ARBA00022692"/>
    </source>
</evidence>
<keyword evidence="8" id="KW-1185">Reference proteome</keyword>
<feature type="transmembrane region" description="Helical" evidence="5">
    <location>
        <begin position="118"/>
        <end position="138"/>
    </location>
</feature>
<dbReference type="Proteomes" id="UP000235828">
    <property type="component" value="Chromosome A"/>
</dbReference>
<feature type="domain" description="Fatty acid hydroxylase" evidence="6">
    <location>
        <begin position="126"/>
        <end position="262"/>
    </location>
</feature>
<gene>
    <name evidence="7" type="ORF">VTAP4600_A0699</name>
</gene>
<evidence type="ECO:0000313" key="8">
    <source>
        <dbReference type="Proteomes" id="UP000235828"/>
    </source>
</evidence>
<dbReference type="InterPro" id="IPR050307">
    <property type="entry name" value="Sterol_Desaturase_Related"/>
</dbReference>
<evidence type="ECO:0000256" key="3">
    <source>
        <dbReference type="ARBA" id="ARBA00022989"/>
    </source>
</evidence>
<dbReference type="PANTHER" id="PTHR11863">
    <property type="entry name" value="STEROL DESATURASE"/>
    <property type="match status" value="1"/>
</dbReference>
<keyword evidence="4 5" id="KW-0472">Membrane</keyword>
<feature type="transmembrane region" description="Helical" evidence="5">
    <location>
        <begin position="45"/>
        <end position="63"/>
    </location>
</feature>